<evidence type="ECO:0000313" key="2">
    <source>
        <dbReference type="EMBL" id="AUW41324.1"/>
    </source>
</evidence>
<feature type="compositionally biased region" description="Basic and acidic residues" evidence="1">
    <location>
        <begin position="11"/>
        <end position="34"/>
    </location>
</feature>
<reference evidence="2 3" key="1">
    <citation type="submission" date="2017-11" db="EMBL/GenBank/DDBJ databases">
        <title>Complete genome of Rhizobium leguminosarum Norway, an ineffective micro-symbiont.</title>
        <authorList>
            <person name="Hoffrichter A."/>
            <person name="Liang J."/>
            <person name="Brachmann A."/>
            <person name="Marin M."/>
        </authorList>
    </citation>
    <scope>NUCLEOTIDE SEQUENCE [LARGE SCALE GENOMIC DNA]</scope>
    <source>
        <strain evidence="2 3">Norway</strain>
    </source>
</reference>
<name>A0A2K9YZB4_RHILE</name>
<proteinExistence type="predicted"/>
<dbReference type="EMBL" id="CP025012">
    <property type="protein sequence ID" value="AUW41324.1"/>
    <property type="molecule type" value="Genomic_DNA"/>
</dbReference>
<accession>A0A2K9YZB4</accession>
<sequence length="34" mass="3665">MAVGGEGVAEDVARDDYTLHYGDDSKIDRNRAAP</sequence>
<feature type="region of interest" description="Disordered" evidence="1">
    <location>
        <begin position="1"/>
        <end position="34"/>
    </location>
</feature>
<dbReference type="Proteomes" id="UP000238523">
    <property type="component" value="Chromosome"/>
</dbReference>
<dbReference type="AlphaFoldDB" id="A0A2K9YZB4"/>
<protein>
    <submittedName>
        <fullName evidence="2">Uncharacterized protein</fullName>
    </submittedName>
</protein>
<evidence type="ECO:0000313" key="3">
    <source>
        <dbReference type="Proteomes" id="UP000238523"/>
    </source>
</evidence>
<evidence type="ECO:0000256" key="1">
    <source>
        <dbReference type="SAM" id="MobiDB-lite"/>
    </source>
</evidence>
<gene>
    <name evidence="2" type="ORF">CUJ84_Chr000924</name>
</gene>
<organism evidence="2 3">
    <name type="scientific">Rhizobium leguminosarum</name>
    <dbReference type="NCBI Taxonomy" id="384"/>
    <lineage>
        <taxon>Bacteria</taxon>
        <taxon>Pseudomonadati</taxon>
        <taxon>Pseudomonadota</taxon>
        <taxon>Alphaproteobacteria</taxon>
        <taxon>Hyphomicrobiales</taxon>
        <taxon>Rhizobiaceae</taxon>
        <taxon>Rhizobium/Agrobacterium group</taxon>
        <taxon>Rhizobium</taxon>
    </lineage>
</organism>